<proteinExistence type="predicted"/>
<organism evidence="1">
    <name type="scientific">marine metagenome</name>
    <dbReference type="NCBI Taxonomy" id="408172"/>
    <lineage>
        <taxon>unclassified sequences</taxon>
        <taxon>metagenomes</taxon>
        <taxon>ecological metagenomes</taxon>
    </lineage>
</organism>
<gene>
    <name evidence="1" type="ORF">METZ01_LOCUS216192</name>
</gene>
<sequence length="37" mass="4153">MFVLVITSTPKLEAISPVPSVNPLSITRMLKERLKRS</sequence>
<evidence type="ECO:0000313" key="1">
    <source>
        <dbReference type="EMBL" id="SVB63338.1"/>
    </source>
</evidence>
<accession>A0A382FJT9</accession>
<name>A0A382FJT9_9ZZZZ</name>
<protein>
    <submittedName>
        <fullName evidence="1">Uncharacterized protein</fullName>
    </submittedName>
</protein>
<reference evidence="1" key="1">
    <citation type="submission" date="2018-05" db="EMBL/GenBank/DDBJ databases">
        <authorList>
            <person name="Lanie J.A."/>
            <person name="Ng W.-L."/>
            <person name="Kazmierczak K.M."/>
            <person name="Andrzejewski T.M."/>
            <person name="Davidsen T.M."/>
            <person name="Wayne K.J."/>
            <person name="Tettelin H."/>
            <person name="Glass J.I."/>
            <person name="Rusch D."/>
            <person name="Podicherti R."/>
            <person name="Tsui H.-C.T."/>
            <person name="Winkler M.E."/>
        </authorList>
    </citation>
    <scope>NUCLEOTIDE SEQUENCE</scope>
</reference>
<dbReference type="AlphaFoldDB" id="A0A382FJT9"/>
<dbReference type="EMBL" id="UINC01050414">
    <property type="protein sequence ID" value="SVB63338.1"/>
    <property type="molecule type" value="Genomic_DNA"/>
</dbReference>